<feature type="transmembrane region" description="Helical" evidence="1">
    <location>
        <begin position="164"/>
        <end position="195"/>
    </location>
</feature>
<dbReference type="Proteomes" id="UP000649826">
    <property type="component" value="Unassembled WGS sequence"/>
</dbReference>
<comment type="caution">
    <text evidence="2">The sequence shown here is derived from an EMBL/GenBank/DDBJ whole genome shotgun (WGS) entry which is preliminary data.</text>
</comment>
<dbReference type="Pfam" id="PF05857">
    <property type="entry name" value="TraX"/>
    <property type="match status" value="1"/>
</dbReference>
<feature type="transmembrane region" description="Helical" evidence="1">
    <location>
        <begin position="65"/>
        <end position="91"/>
    </location>
</feature>
<gene>
    <name evidence="2" type="ORF">H8Z82_10495</name>
</gene>
<name>A0ABR7IJV5_9FIRM</name>
<feature type="transmembrane region" description="Helical" evidence="1">
    <location>
        <begin position="103"/>
        <end position="127"/>
    </location>
</feature>
<dbReference type="EMBL" id="JACOQG010000016">
    <property type="protein sequence ID" value="MBC5780078.1"/>
    <property type="molecule type" value="Genomic_DNA"/>
</dbReference>
<sequence length="258" mass="29019">MNMTTGRRGIVWKTPDITADGLKMFACITMLIQTVGIAIIEKGLIHLDQYTQESLNQAMSQDSRLMTLAGIGSIMQLIGGMAIPVFAFLLVEGFHNTSDYKKYLIMIAVTALVSEIPYDLAICGKIWDFSSQNAMITMCICLVMLKCLDLFKETSGFTGGMLKVLILIASIVWVSIFRAEYGLCMVLLVFVFYVFETRNVLKTVLGCMISLMYVTGPIAFYGIWCYNGERKDRINKYVYYVFYPVHLLVLGVIAKYVL</sequence>
<feature type="transmembrane region" description="Helical" evidence="1">
    <location>
        <begin position="21"/>
        <end position="45"/>
    </location>
</feature>
<organism evidence="2 3">
    <name type="scientific">Blautia difficilis</name>
    <dbReference type="NCBI Taxonomy" id="2763027"/>
    <lineage>
        <taxon>Bacteria</taxon>
        <taxon>Bacillati</taxon>
        <taxon>Bacillota</taxon>
        <taxon>Clostridia</taxon>
        <taxon>Lachnospirales</taxon>
        <taxon>Lachnospiraceae</taxon>
        <taxon>Blautia</taxon>
    </lineage>
</organism>
<evidence type="ECO:0000313" key="2">
    <source>
        <dbReference type="EMBL" id="MBC5780078.1"/>
    </source>
</evidence>
<evidence type="ECO:0008006" key="4">
    <source>
        <dbReference type="Google" id="ProtNLM"/>
    </source>
</evidence>
<evidence type="ECO:0000256" key="1">
    <source>
        <dbReference type="SAM" id="Phobius"/>
    </source>
</evidence>
<keyword evidence="3" id="KW-1185">Reference proteome</keyword>
<evidence type="ECO:0000313" key="3">
    <source>
        <dbReference type="Proteomes" id="UP000649826"/>
    </source>
</evidence>
<dbReference type="InterPro" id="IPR008875">
    <property type="entry name" value="TraX"/>
</dbReference>
<feature type="transmembrane region" description="Helical" evidence="1">
    <location>
        <begin position="201"/>
        <end position="225"/>
    </location>
</feature>
<keyword evidence="1" id="KW-1133">Transmembrane helix</keyword>
<reference evidence="2 3" key="1">
    <citation type="submission" date="2020-08" db="EMBL/GenBank/DDBJ databases">
        <title>Genome public.</title>
        <authorList>
            <person name="Liu C."/>
            <person name="Sun Q."/>
        </authorList>
    </citation>
    <scope>NUCLEOTIDE SEQUENCE [LARGE SCALE GENOMIC DNA]</scope>
    <source>
        <strain evidence="2 3">M29</strain>
    </source>
</reference>
<keyword evidence="1" id="KW-0812">Transmembrane</keyword>
<protein>
    <recommendedName>
        <fullName evidence="4">TraX protein</fullName>
    </recommendedName>
</protein>
<accession>A0ABR7IJV5</accession>
<proteinExistence type="predicted"/>
<keyword evidence="1" id="KW-0472">Membrane</keyword>
<feature type="transmembrane region" description="Helical" evidence="1">
    <location>
        <begin position="237"/>
        <end position="257"/>
    </location>
</feature>
<dbReference type="RefSeq" id="WP_147641505.1">
    <property type="nucleotide sequence ID" value="NZ_JACOQG010000016.1"/>
</dbReference>